<dbReference type="AlphaFoldDB" id="A0A811QSB6"/>
<reference evidence="1" key="1">
    <citation type="submission" date="2020-10" db="EMBL/GenBank/DDBJ databases">
        <authorList>
            <person name="Han B."/>
            <person name="Lu T."/>
            <person name="Zhao Q."/>
            <person name="Huang X."/>
            <person name="Zhao Y."/>
        </authorList>
    </citation>
    <scope>NUCLEOTIDE SEQUENCE</scope>
</reference>
<dbReference type="EMBL" id="CAJGYO010000012">
    <property type="protein sequence ID" value="CAD6261947.1"/>
    <property type="molecule type" value="Genomic_DNA"/>
</dbReference>
<name>A0A811QSB6_9POAL</name>
<comment type="caution">
    <text evidence="1">The sequence shown here is derived from an EMBL/GenBank/DDBJ whole genome shotgun (WGS) entry which is preliminary data.</text>
</comment>
<dbReference type="Proteomes" id="UP000604825">
    <property type="component" value="Unassembled WGS sequence"/>
</dbReference>
<organism evidence="1 2">
    <name type="scientific">Miscanthus lutarioriparius</name>
    <dbReference type="NCBI Taxonomy" id="422564"/>
    <lineage>
        <taxon>Eukaryota</taxon>
        <taxon>Viridiplantae</taxon>
        <taxon>Streptophyta</taxon>
        <taxon>Embryophyta</taxon>
        <taxon>Tracheophyta</taxon>
        <taxon>Spermatophyta</taxon>
        <taxon>Magnoliopsida</taxon>
        <taxon>Liliopsida</taxon>
        <taxon>Poales</taxon>
        <taxon>Poaceae</taxon>
        <taxon>PACMAD clade</taxon>
        <taxon>Panicoideae</taxon>
        <taxon>Andropogonodae</taxon>
        <taxon>Andropogoneae</taxon>
        <taxon>Saccharinae</taxon>
        <taxon>Miscanthus</taxon>
    </lineage>
</organism>
<accession>A0A811QSB6</accession>
<gene>
    <name evidence="1" type="ORF">NCGR_LOCUS45332</name>
</gene>
<proteinExistence type="predicted"/>
<sequence>MAASGVAADDVRVKKFYREQFIILCSSPAIKDRVRAASPVPLNDTPLVLLPWTRLAHANLSTLQYKLTVELEGVPPHVWREDTAAKLLAPYCWIQSIEPITAAGDDLSSFRLTAWTNKPSSLPQILWLNVAEHEVRSAETGGVRFRGTQPFLWKDTLRYRIIVHLRCVHDYSP</sequence>
<keyword evidence="2" id="KW-1185">Reference proteome</keyword>
<evidence type="ECO:0000313" key="2">
    <source>
        <dbReference type="Proteomes" id="UP000604825"/>
    </source>
</evidence>
<protein>
    <submittedName>
        <fullName evidence="1">Uncharacterized protein</fullName>
    </submittedName>
</protein>
<evidence type="ECO:0000313" key="1">
    <source>
        <dbReference type="EMBL" id="CAD6261947.1"/>
    </source>
</evidence>
<dbReference type="PANTHER" id="PTHR33087">
    <property type="entry name" value="OS07G0539200 PROTEIN"/>
    <property type="match status" value="1"/>
</dbReference>
<dbReference type="OrthoDB" id="696323at2759"/>
<dbReference type="PANTHER" id="PTHR33087:SF31">
    <property type="entry name" value="OS06G0482850 PROTEIN"/>
    <property type="match status" value="1"/>
</dbReference>
<dbReference type="InterPro" id="IPR053253">
    <property type="entry name" value="Sex_diff_modulator"/>
</dbReference>